<dbReference type="STRING" id="797515.HMPREF9103_01602"/>
<dbReference type="Proteomes" id="UP000004625">
    <property type="component" value="Unassembled WGS sequence"/>
</dbReference>
<dbReference type="InterPro" id="IPR050272">
    <property type="entry name" value="Isochorismatase-like_hydrls"/>
</dbReference>
<organism evidence="4 5">
    <name type="scientific">Lentilactobacillus parafarraginis F0439</name>
    <dbReference type="NCBI Taxonomy" id="797515"/>
    <lineage>
        <taxon>Bacteria</taxon>
        <taxon>Bacillati</taxon>
        <taxon>Bacillota</taxon>
        <taxon>Bacilli</taxon>
        <taxon>Lactobacillales</taxon>
        <taxon>Lactobacillaceae</taxon>
        <taxon>Lentilactobacillus</taxon>
    </lineage>
</organism>
<accession>G9ZPE8</accession>
<evidence type="ECO:0000256" key="2">
    <source>
        <dbReference type="ARBA" id="ARBA00022801"/>
    </source>
</evidence>
<dbReference type="EMBL" id="AGEY01000074">
    <property type="protein sequence ID" value="EHL98362.1"/>
    <property type="molecule type" value="Genomic_DNA"/>
</dbReference>
<reference evidence="4 5" key="1">
    <citation type="submission" date="2011-09" db="EMBL/GenBank/DDBJ databases">
        <authorList>
            <person name="Weinstock G."/>
            <person name="Sodergren E."/>
            <person name="Clifton S."/>
            <person name="Fulton L."/>
            <person name="Fulton B."/>
            <person name="Courtney L."/>
            <person name="Fronick C."/>
            <person name="Harrison M."/>
            <person name="Strong C."/>
            <person name="Farmer C."/>
            <person name="Delahaunty K."/>
            <person name="Markovic C."/>
            <person name="Hall O."/>
            <person name="Minx P."/>
            <person name="Tomlinson C."/>
            <person name="Mitreva M."/>
            <person name="Hou S."/>
            <person name="Chen J."/>
            <person name="Wollam A."/>
            <person name="Pepin K.H."/>
            <person name="Johnson M."/>
            <person name="Bhonagiri V."/>
            <person name="Zhang X."/>
            <person name="Suruliraj S."/>
            <person name="Warren W."/>
            <person name="Chinwalla A."/>
            <person name="Mardis E.R."/>
            <person name="Wilson R.K."/>
        </authorList>
    </citation>
    <scope>NUCLEOTIDE SEQUENCE [LARGE SCALE GENOMIC DNA]</scope>
    <source>
        <strain evidence="4 5">F0439</strain>
    </source>
</reference>
<evidence type="ECO:0000313" key="4">
    <source>
        <dbReference type="EMBL" id="EHL98362.1"/>
    </source>
</evidence>
<name>G9ZPE8_9LACO</name>
<protein>
    <submittedName>
        <fullName evidence="4">Isochorismatase family protein</fullName>
    </submittedName>
</protein>
<dbReference type="PATRIC" id="fig|797515.3.peg.1481"/>
<dbReference type="HOGENOM" id="CLU_068979_5_5_9"/>
<dbReference type="GO" id="GO:0016787">
    <property type="term" value="F:hydrolase activity"/>
    <property type="evidence" value="ECO:0007669"/>
    <property type="project" value="UniProtKB-KW"/>
</dbReference>
<dbReference type="CDD" id="cd01014">
    <property type="entry name" value="nicotinamidase_related"/>
    <property type="match status" value="1"/>
</dbReference>
<dbReference type="InterPro" id="IPR036380">
    <property type="entry name" value="Isochorismatase-like_sf"/>
</dbReference>
<dbReference type="SUPFAM" id="SSF52499">
    <property type="entry name" value="Isochorismatase-like hydrolases"/>
    <property type="match status" value="1"/>
</dbReference>
<proteinExistence type="inferred from homology"/>
<dbReference type="Gene3D" id="3.40.50.850">
    <property type="entry name" value="Isochorismatase-like"/>
    <property type="match status" value="1"/>
</dbReference>
<evidence type="ECO:0000259" key="3">
    <source>
        <dbReference type="Pfam" id="PF00857"/>
    </source>
</evidence>
<feature type="domain" description="Isochorismatase-like" evidence="3">
    <location>
        <begin position="5"/>
        <end position="136"/>
    </location>
</feature>
<sequence length="166" mass="18856">MNKPALLVIDMQNGLNEVFNFPDLVNKVNQKIDSYHQENLPVIFMQHTDSELPYGSDDWQIVSALHRSKSDRVFLKYHSDSFYETGLESYLHHQNIGTLDVCGLQTEYCIDTAIRVGHDRGFKVITTSGLNSTFDTDDLTAKQIIKHHEAIWDGSFAEVNPGIKLS</sequence>
<dbReference type="eggNOG" id="COG1335">
    <property type="taxonomic scope" value="Bacteria"/>
</dbReference>
<dbReference type="InterPro" id="IPR000868">
    <property type="entry name" value="Isochorismatase-like_dom"/>
</dbReference>
<keyword evidence="2" id="KW-0378">Hydrolase</keyword>
<gene>
    <name evidence="4" type="ORF">HMPREF9103_01602</name>
</gene>
<comment type="caution">
    <text evidence="4">The sequence shown here is derived from an EMBL/GenBank/DDBJ whole genome shotgun (WGS) entry which is preliminary data.</text>
</comment>
<keyword evidence="5" id="KW-1185">Reference proteome</keyword>
<comment type="similarity">
    <text evidence="1">Belongs to the isochorismatase family.</text>
</comment>
<evidence type="ECO:0000313" key="5">
    <source>
        <dbReference type="Proteomes" id="UP000004625"/>
    </source>
</evidence>
<dbReference type="PANTHER" id="PTHR43540">
    <property type="entry name" value="PEROXYUREIDOACRYLATE/UREIDOACRYLATE AMIDOHYDROLASE-RELATED"/>
    <property type="match status" value="1"/>
</dbReference>
<dbReference type="AlphaFoldDB" id="G9ZPE8"/>
<evidence type="ECO:0000256" key="1">
    <source>
        <dbReference type="ARBA" id="ARBA00006336"/>
    </source>
</evidence>
<dbReference type="Pfam" id="PF00857">
    <property type="entry name" value="Isochorismatase"/>
    <property type="match status" value="1"/>
</dbReference>
<dbReference type="PANTHER" id="PTHR43540:SF14">
    <property type="entry name" value="ISOCHORISMATASE"/>
    <property type="match status" value="1"/>
</dbReference>
<dbReference type="RefSeq" id="WP_008212812.1">
    <property type="nucleotide sequence ID" value="NZ_JH414968.1"/>
</dbReference>